<organism evidence="3 4">
    <name type="scientific">Thauera mechernichensis</name>
    <dbReference type="NCBI Taxonomy" id="82788"/>
    <lineage>
        <taxon>Bacteria</taxon>
        <taxon>Pseudomonadati</taxon>
        <taxon>Pseudomonadota</taxon>
        <taxon>Betaproteobacteria</taxon>
        <taxon>Rhodocyclales</taxon>
        <taxon>Zoogloeaceae</taxon>
        <taxon>Thauera</taxon>
    </lineage>
</organism>
<evidence type="ECO:0000313" key="4">
    <source>
        <dbReference type="Proteomes" id="UP001597158"/>
    </source>
</evidence>
<evidence type="ECO:0000256" key="2">
    <source>
        <dbReference type="SAM" id="SignalP"/>
    </source>
</evidence>
<protein>
    <submittedName>
        <fullName evidence="3">TolC family protein</fullName>
    </submittedName>
</protein>
<dbReference type="RefSeq" id="WP_277834609.1">
    <property type="nucleotide sequence ID" value="NZ_JARQZE010000015.1"/>
</dbReference>
<accession>A0ABW3WBV1</accession>
<dbReference type="InterPro" id="IPR003423">
    <property type="entry name" value="OMP_efflux"/>
</dbReference>
<keyword evidence="4" id="KW-1185">Reference proteome</keyword>
<evidence type="ECO:0000313" key="3">
    <source>
        <dbReference type="EMBL" id="MFD1262685.1"/>
    </source>
</evidence>
<keyword evidence="2" id="KW-0732">Signal</keyword>
<dbReference type="PANTHER" id="PTHR30203:SF24">
    <property type="entry name" value="BLR4935 PROTEIN"/>
    <property type="match status" value="1"/>
</dbReference>
<feature type="chain" id="PRO_5045497523" evidence="2">
    <location>
        <begin position="23"/>
        <end position="420"/>
    </location>
</feature>
<proteinExistence type="inferred from homology"/>
<dbReference type="EMBL" id="JBHTMC010000007">
    <property type="protein sequence ID" value="MFD1262685.1"/>
    <property type="molecule type" value="Genomic_DNA"/>
</dbReference>
<comment type="caution">
    <text evidence="3">The sequence shown here is derived from an EMBL/GenBank/DDBJ whole genome shotgun (WGS) entry which is preliminary data.</text>
</comment>
<reference evidence="4" key="1">
    <citation type="journal article" date="2019" name="Int. J. Syst. Evol. Microbiol.">
        <title>The Global Catalogue of Microorganisms (GCM) 10K type strain sequencing project: providing services to taxonomists for standard genome sequencing and annotation.</title>
        <authorList>
            <consortium name="The Broad Institute Genomics Platform"/>
            <consortium name="The Broad Institute Genome Sequencing Center for Infectious Disease"/>
            <person name="Wu L."/>
            <person name="Ma J."/>
        </authorList>
    </citation>
    <scope>NUCLEOTIDE SEQUENCE [LARGE SCALE GENOMIC DNA]</scope>
    <source>
        <strain evidence="4">CCUG 48884</strain>
    </source>
</reference>
<comment type="similarity">
    <text evidence="1">Belongs to the outer membrane factor (OMF) (TC 1.B.17) family.</text>
</comment>
<sequence length="420" mass="45006">MSVFMRLASVFACLATSGVALAQSIAPGADVDSLLALARQDNPAFAAEGFETDAARERVGAAGALPDPRFTLELMDVTNTMSGGSTSVLPGQVGETRYRIVQPLPGWGKRALETEAAVASAAQAEAARDGAWRTLEAAVRSAWLRYYQAERELQFSREQQGLLSGIEAAALARYRSGEGSQQDVLQAQREASAQRLGVLAIEQRRQAAVAALNALLGRAPDAPLAAPQPPAPLPAGLAFATLVERARTAHPEVRAEAIGVDAARIERERARRERQPDYAVGVTYNRPREGRESWDLMFEMMIPLQQGVRDARQRETAALGLAAEARRRAAETRIAGELGAAWASWRAASDSLQLLRSTLLPQAEAGRDAARAGLAGSQVGIGEVLMAEAQVLDTRLALLQTEVEARMALIELQRLSGELE</sequence>
<dbReference type="Gene3D" id="1.20.1600.10">
    <property type="entry name" value="Outer membrane efflux proteins (OEP)"/>
    <property type="match status" value="1"/>
</dbReference>
<name>A0ABW3WBV1_9RHOO</name>
<dbReference type="SUPFAM" id="SSF56954">
    <property type="entry name" value="Outer membrane efflux proteins (OEP)"/>
    <property type="match status" value="1"/>
</dbReference>
<evidence type="ECO:0000256" key="1">
    <source>
        <dbReference type="ARBA" id="ARBA00007613"/>
    </source>
</evidence>
<dbReference type="InterPro" id="IPR010131">
    <property type="entry name" value="MdtP/NodT-like"/>
</dbReference>
<gene>
    <name evidence="3" type="ORF">ACFQ4M_03760</name>
</gene>
<dbReference type="PANTHER" id="PTHR30203">
    <property type="entry name" value="OUTER MEMBRANE CATION EFFLUX PROTEIN"/>
    <property type="match status" value="1"/>
</dbReference>
<dbReference type="Proteomes" id="UP001597158">
    <property type="component" value="Unassembled WGS sequence"/>
</dbReference>
<dbReference type="Pfam" id="PF02321">
    <property type="entry name" value="OEP"/>
    <property type="match status" value="2"/>
</dbReference>
<feature type="signal peptide" evidence="2">
    <location>
        <begin position="1"/>
        <end position="22"/>
    </location>
</feature>